<dbReference type="AlphaFoldDB" id="A0A2P2PRC2"/>
<organism evidence="1">
    <name type="scientific">Rhizophora mucronata</name>
    <name type="common">Asiatic mangrove</name>
    <dbReference type="NCBI Taxonomy" id="61149"/>
    <lineage>
        <taxon>Eukaryota</taxon>
        <taxon>Viridiplantae</taxon>
        <taxon>Streptophyta</taxon>
        <taxon>Embryophyta</taxon>
        <taxon>Tracheophyta</taxon>
        <taxon>Spermatophyta</taxon>
        <taxon>Magnoliopsida</taxon>
        <taxon>eudicotyledons</taxon>
        <taxon>Gunneridae</taxon>
        <taxon>Pentapetalae</taxon>
        <taxon>rosids</taxon>
        <taxon>fabids</taxon>
        <taxon>Malpighiales</taxon>
        <taxon>Rhizophoraceae</taxon>
        <taxon>Rhizophora</taxon>
    </lineage>
</organism>
<protein>
    <submittedName>
        <fullName evidence="1">Uncharacterized protein</fullName>
    </submittedName>
</protein>
<evidence type="ECO:0000313" key="1">
    <source>
        <dbReference type="EMBL" id="MBX57265.1"/>
    </source>
</evidence>
<reference evidence="1" key="1">
    <citation type="submission" date="2018-02" db="EMBL/GenBank/DDBJ databases">
        <title>Rhizophora mucronata_Transcriptome.</title>
        <authorList>
            <person name="Meera S.P."/>
            <person name="Sreeshan A."/>
            <person name="Augustine A."/>
        </authorList>
    </citation>
    <scope>NUCLEOTIDE SEQUENCE</scope>
    <source>
        <tissue evidence="1">Leaf</tissue>
    </source>
</reference>
<dbReference type="EMBL" id="GGEC01076781">
    <property type="protein sequence ID" value="MBX57265.1"/>
    <property type="molecule type" value="Transcribed_RNA"/>
</dbReference>
<name>A0A2P2PRC2_RHIMU</name>
<sequence length="38" mass="4347">MLLHVCVLYVSDHGYDLHIKENEPPVYNGQVITCNSNM</sequence>
<proteinExistence type="predicted"/>
<accession>A0A2P2PRC2</accession>